<dbReference type="eggNOG" id="ENOG5031EKP">
    <property type="taxonomic scope" value="Bacteria"/>
</dbReference>
<protein>
    <recommendedName>
        <fullName evidence="3">Gamma-glutamyl kinase</fullName>
    </recommendedName>
</protein>
<evidence type="ECO:0000313" key="1">
    <source>
        <dbReference type="EMBL" id="EPX78914.1"/>
    </source>
</evidence>
<proteinExistence type="predicted"/>
<dbReference type="SUPFAM" id="SSF52540">
    <property type="entry name" value="P-loop containing nucleoside triphosphate hydrolases"/>
    <property type="match status" value="1"/>
</dbReference>
<dbReference type="HOGENOM" id="CLU_095248_0_0_5"/>
<dbReference type="Gene3D" id="3.40.50.300">
    <property type="entry name" value="P-loop containing nucleotide triphosphate hydrolases"/>
    <property type="match status" value="1"/>
</dbReference>
<name>S9RY45_9RHOB</name>
<dbReference type="STRING" id="1123360.thalar_01729"/>
<keyword evidence="2" id="KW-1185">Reference proteome</keyword>
<comment type="caution">
    <text evidence="1">The sequence shown here is derived from an EMBL/GenBank/DDBJ whole genome shotgun (WGS) entry which is preliminary data.</text>
</comment>
<dbReference type="PATRIC" id="fig|1123360.3.peg.1714"/>
<dbReference type="Proteomes" id="UP000015351">
    <property type="component" value="Unassembled WGS sequence"/>
</dbReference>
<dbReference type="InterPro" id="IPR027417">
    <property type="entry name" value="P-loop_NTPase"/>
</dbReference>
<dbReference type="OrthoDB" id="7687351at2"/>
<dbReference type="EMBL" id="AONI01000010">
    <property type="protein sequence ID" value="EPX78914.1"/>
    <property type="molecule type" value="Genomic_DNA"/>
</dbReference>
<sequence>MMIFFQQRLAFLAVPKTGTSALERALGQKASAIFRDPPGMKHTNARSFEAKYRKLFERGKLPPLETMAVMREPLDWLGSWYRYRQRAALNGHPNSTADVSFDQFIEAYLSETQPPFAQIGSQARFVTDQDGDLLINHLFCYEHLSTAVDFLERRLDEKIVLKPVNQSPKRDLSLSAELDAELRTIYAADFEIYAALEEGPLSVS</sequence>
<accession>S9RY45</accession>
<dbReference type="AlphaFoldDB" id="S9RY45"/>
<gene>
    <name evidence="1" type="ORF">thalar_01729</name>
</gene>
<reference evidence="2" key="1">
    <citation type="journal article" date="2013" name="Stand. Genomic Sci.">
        <title>Genome sequence of the Litoreibacter arenae type strain (DSM 19593(T)), a member of the Roseobacter clade isolated from sea sand.</title>
        <authorList>
            <person name="Riedel T."/>
            <person name="Fiebig A."/>
            <person name="Petersen J."/>
            <person name="Gronow S."/>
            <person name="Kyrpides N.C."/>
            <person name="Goker M."/>
            <person name="Klenk H.P."/>
        </authorList>
    </citation>
    <scope>NUCLEOTIDE SEQUENCE [LARGE SCALE GENOMIC DNA]</scope>
    <source>
        <strain evidence="2">DSM 19593</strain>
    </source>
</reference>
<dbReference type="RefSeq" id="WP_021100294.1">
    <property type="nucleotide sequence ID" value="NZ_KE557306.1"/>
</dbReference>
<organism evidence="1 2">
    <name type="scientific">Litoreibacter arenae DSM 19593</name>
    <dbReference type="NCBI Taxonomy" id="1123360"/>
    <lineage>
        <taxon>Bacteria</taxon>
        <taxon>Pseudomonadati</taxon>
        <taxon>Pseudomonadota</taxon>
        <taxon>Alphaproteobacteria</taxon>
        <taxon>Rhodobacterales</taxon>
        <taxon>Roseobacteraceae</taxon>
        <taxon>Litoreibacter</taxon>
    </lineage>
</organism>
<evidence type="ECO:0008006" key="3">
    <source>
        <dbReference type="Google" id="ProtNLM"/>
    </source>
</evidence>
<evidence type="ECO:0000313" key="2">
    <source>
        <dbReference type="Proteomes" id="UP000015351"/>
    </source>
</evidence>